<sequence>MHGLQYASIGGALLPAVAAVLTPRLFPTPAHRDTPAPTQTPARLAPDAEQALAG</sequence>
<reference evidence="3" key="1">
    <citation type="journal article" date="2019" name="Int. J. Syst. Evol. Microbiol.">
        <title>The Global Catalogue of Microorganisms (GCM) 10K type strain sequencing project: providing services to taxonomists for standard genome sequencing and annotation.</title>
        <authorList>
            <consortium name="The Broad Institute Genomics Platform"/>
            <consortium name="The Broad Institute Genome Sequencing Center for Infectious Disease"/>
            <person name="Wu L."/>
            <person name="Ma J."/>
        </authorList>
    </citation>
    <scope>NUCLEOTIDE SEQUENCE [LARGE SCALE GENOMIC DNA]</scope>
    <source>
        <strain evidence="3">JCM 9651</strain>
    </source>
</reference>
<feature type="region of interest" description="Disordered" evidence="1">
    <location>
        <begin position="26"/>
        <end position="54"/>
    </location>
</feature>
<name>A0ABP6S9Z6_9ACTN</name>
<comment type="caution">
    <text evidence="2">The sequence shown here is derived from an EMBL/GenBank/DDBJ whole genome shotgun (WGS) entry which is preliminary data.</text>
</comment>
<organism evidence="2 3">
    <name type="scientific">Streptomyces sannanensis</name>
    <dbReference type="NCBI Taxonomy" id="285536"/>
    <lineage>
        <taxon>Bacteria</taxon>
        <taxon>Bacillati</taxon>
        <taxon>Actinomycetota</taxon>
        <taxon>Actinomycetes</taxon>
        <taxon>Kitasatosporales</taxon>
        <taxon>Streptomycetaceae</taxon>
        <taxon>Streptomyces</taxon>
    </lineage>
</organism>
<dbReference type="Proteomes" id="UP001499990">
    <property type="component" value="Unassembled WGS sequence"/>
</dbReference>
<evidence type="ECO:0000256" key="1">
    <source>
        <dbReference type="SAM" id="MobiDB-lite"/>
    </source>
</evidence>
<evidence type="ECO:0000313" key="3">
    <source>
        <dbReference type="Proteomes" id="UP001499990"/>
    </source>
</evidence>
<gene>
    <name evidence="2" type="ORF">GCM10020367_24240</name>
</gene>
<proteinExistence type="predicted"/>
<protein>
    <recommendedName>
        <fullName evidence="4">MFS transporter</fullName>
    </recommendedName>
</protein>
<accession>A0ABP6S9Z6</accession>
<dbReference type="EMBL" id="BAAAYL010000001">
    <property type="protein sequence ID" value="GAA3371837.1"/>
    <property type="molecule type" value="Genomic_DNA"/>
</dbReference>
<dbReference type="RefSeq" id="WP_345036469.1">
    <property type="nucleotide sequence ID" value="NZ_BAAAYL010000001.1"/>
</dbReference>
<evidence type="ECO:0008006" key="4">
    <source>
        <dbReference type="Google" id="ProtNLM"/>
    </source>
</evidence>
<keyword evidence="3" id="KW-1185">Reference proteome</keyword>
<evidence type="ECO:0000313" key="2">
    <source>
        <dbReference type="EMBL" id="GAA3371837.1"/>
    </source>
</evidence>